<protein>
    <recommendedName>
        <fullName evidence="3">Peptidase M1 membrane alanine aminopeptidase domain-containing protein</fullName>
    </recommendedName>
</protein>
<dbReference type="EMBL" id="PCSU01000026">
    <property type="protein sequence ID" value="PIP56689.1"/>
    <property type="molecule type" value="Genomic_DNA"/>
</dbReference>
<sequence length="239" mass="28298">MKLSLHINNNLLIAHTLQSNKFSDSAYEKDVDAFKDKAWEISQPAYNVIVGRSLHPNQYDSKQLLYLSSFFERIQESDEFNVLLRQTENYKTLCKTEWEANYEYCYKYLTQKIGIPFKDDSFTCYITHPGLCHGKSIGNNEFMFGHAADWPNYSTVYFWHEILHSYFGESDLEHALIEFITDEEMRARLNNISYPDYVGHKNLTEIKDKILGKWKKFLKSDKWSNVFEFRDYLLSKGLK</sequence>
<organism evidence="1 2">
    <name type="scientific">candidate division WWE3 bacterium CG22_combo_CG10-13_8_21_14_all_39_12</name>
    <dbReference type="NCBI Taxonomy" id="1975094"/>
    <lineage>
        <taxon>Bacteria</taxon>
        <taxon>Katanobacteria</taxon>
    </lineage>
</organism>
<reference evidence="1 2" key="1">
    <citation type="submission" date="2017-09" db="EMBL/GenBank/DDBJ databases">
        <title>Depth-based differentiation of microbial function through sediment-hosted aquifers and enrichment of novel symbionts in the deep terrestrial subsurface.</title>
        <authorList>
            <person name="Probst A.J."/>
            <person name="Ladd B."/>
            <person name="Jarett J.K."/>
            <person name="Geller-Mcgrath D.E."/>
            <person name="Sieber C.M."/>
            <person name="Emerson J.B."/>
            <person name="Anantharaman K."/>
            <person name="Thomas B.C."/>
            <person name="Malmstrom R."/>
            <person name="Stieglmeier M."/>
            <person name="Klingl A."/>
            <person name="Woyke T."/>
            <person name="Ryan C.M."/>
            <person name="Banfield J.F."/>
        </authorList>
    </citation>
    <scope>NUCLEOTIDE SEQUENCE [LARGE SCALE GENOMIC DNA]</scope>
    <source>
        <strain evidence="1">CG22_combo_CG10-13_8_21_14_all_39_12</strain>
    </source>
</reference>
<dbReference type="AlphaFoldDB" id="A0A2H0BGJ0"/>
<comment type="caution">
    <text evidence="1">The sequence shown here is derived from an EMBL/GenBank/DDBJ whole genome shotgun (WGS) entry which is preliminary data.</text>
</comment>
<evidence type="ECO:0000313" key="2">
    <source>
        <dbReference type="Proteomes" id="UP000228495"/>
    </source>
</evidence>
<dbReference type="Proteomes" id="UP000228495">
    <property type="component" value="Unassembled WGS sequence"/>
</dbReference>
<evidence type="ECO:0008006" key="3">
    <source>
        <dbReference type="Google" id="ProtNLM"/>
    </source>
</evidence>
<gene>
    <name evidence="1" type="ORF">COX05_01810</name>
</gene>
<evidence type="ECO:0000313" key="1">
    <source>
        <dbReference type="EMBL" id="PIP56689.1"/>
    </source>
</evidence>
<accession>A0A2H0BGJ0</accession>
<proteinExistence type="predicted"/>
<name>A0A2H0BGJ0_UNCKA</name>